<dbReference type="AlphaFoldDB" id="A0A2H0UCG1"/>
<proteinExistence type="predicted"/>
<dbReference type="EMBL" id="PFBK01000003">
    <property type="protein sequence ID" value="PIR84077.1"/>
    <property type="molecule type" value="Genomic_DNA"/>
</dbReference>
<reference evidence="2" key="1">
    <citation type="submission" date="2017-09" db="EMBL/GenBank/DDBJ databases">
        <title>Depth-based differentiation of microbial function through sediment-hosted aquifers and enrichment of novel symbionts in the deep terrestrial subsurface.</title>
        <authorList>
            <person name="Probst A.J."/>
            <person name="Ladd B."/>
            <person name="Jarett J.K."/>
            <person name="Geller-Mcgrath D.E."/>
            <person name="Sieber C.M.K."/>
            <person name="Emerson J.B."/>
            <person name="Anantharaman K."/>
            <person name="Thomas B.C."/>
            <person name="Malmstrom R."/>
            <person name="Stieglmeier M."/>
            <person name="Klingl A."/>
            <person name="Woyke T."/>
            <person name="Ryan C.M."/>
            <person name="Banfield J.F."/>
        </authorList>
    </citation>
    <scope>NUCLEOTIDE SEQUENCE [LARGE SCALE GENOMIC DNA]</scope>
</reference>
<gene>
    <name evidence="1" type="ORF">COU18_01595</name>
</gene>
<evidence type="ECO:0000313" key="2">
    <source>
        <dbReference type="Proteomes" id="UP000231192"/>
    </source>
</evidence>
<accession>A0A2H0UCG1</accession>
<evidence type="ECO:0000313" key="1">
    <source>
        <dbReference type="EMBL" id="PIR84077.1"/>
    </source>
</evidence>
<sequence length="76" mass="8684">MFNRPEEWLRQEARELKGRVSEAEASERLNVLLAKLALQHDFTIGEGVVISGEFRQARMMLRGARTPGYKLVVVDL</sequence>
<organism evidence="1 2">
    <name type="scientific">Candidatus Kaiserbacteria bacterium CG10_big_fil_rev_8_21_14_0_10_51_14</name>
    <dbReference type="NCBI Taxonomy" id="1974610"/>
    <lineage>
        <taxon>Bacteria</taxon>
        <taxon>Candidatus Kaiseribacteriota</taxon>
    </lineage>
</organism>
<comment type="caution">
    <text evidence="1">The sequence shown here is derived from an EMBL/GenBank/DDBJ whole genome shotgun (WGS) entry which is preliminary data.</text>
</comment>
<dbReference type="Proteomes" id="UP000231192">
    <property type="component" value="Unassembled WGS sequence"/>
</dbReference>
<name>A0A2H0UCG1_9BACT</name>
<protein>
    <submittedName>
        <fullName evidence="1">Uncharacterized protein</fullName>
    </submittedName>
</protein>